<evidence type="ECO:0000256" key="3">
    <source>
        <dbReference type="ARBA" id="ARBA00022597"/>
    </source>
</evidence>
<dbReference type="GO" id="GO:0042956">
    <property type="term" value="P:maltodextrin transmembrane transport"/>
    <property type="evidence" value="ECO:0007669"/>
    <property type="project" value="TreeGrafter"/>
</dbReference>
<dbReference type="Proteomes" id="UP001165145">
    <property type="component" value="Unassembled WGS sequence"/>
</dbReference>
<evidence type="ECO:0000256" key="1">
    <source>
        <dbReference type="ARBA" id="ARBA00008520"/>
    </source>
</evidence>
<sequence length="411" mass="44798">MMKMKTLTTVIMISLGITGVLSKSALAADKELLVWEDIKKSDGIADAIKAFEKQNNVKIKVLETPYAQQIEKLRLDGPAGIGPDVIVMPHDQVGTAVVQGLISELKLDQTFLSSFTKPALEAQTYNGKLYGVPKAVETTVLVYNKDLMPQPPEKFDDLFTFSKQQRAEGRYGLLAKFDEIYYAYGVIAGMGGYIFGQNSNGSPNVKDIGLDKQATIDAVNYIKKFYADGLFPPGIVGETGANAIDSLFTEKKAAAVITGPWAFQPYKNAGVNYGVAPLPLLPNGEHPRSLLGVKGYSISTYSKNKELAQKFIEFINQPEYAKIRFQLTGEIPPIAALVDDPLIKDDEKSRAVAIQSGYAVPMPSVPEMQEVWTPANSALQLSVTGKQDTKAALESAVKIIKMQIEANHSNQ</sequence>
<dbReference type="EMBL" id="BRLF01000005">
    <property type="protein sequence ID" value="GKX47627.1"/>
    <property type="molecule type" value="Genomic_DNA"/>
</dbReference>
<keyword evidence="5" id="KW-0574">Periplasm</keyword>
<evidence type="ECO:0000313" key="8">
    <source>
        <dbReference type="Proteomes" id="UP001058167"/>
    </source>
</evidence>
<comment type="caution">
    <text evidence="7">The sequence shown here is derived from an EMBL/GenBank/DDBJ whole genome shotgun (WGS) entry which is preliminary data.</text>
</comment>
<dbReference type="GO" id="GO:0055052">
    <property type="term" value="C:ATP-binding cassette (ABC) transporter complex, substrate-binding subunit-containing"/>
    <property type="evidence" value="ECO:0007669"/>
    <property type="project" value="TreeGrafter"/>
</dbReference>
<keyword evidence="4 5" id="KW-0732">Signal</keyword>
<dbReference type="PANTHER" id="PTHR30061:SF50">
    <property type="entry name" value="MALTOSE_MALTODEXTRIN-BINDING PERIPLASMIC PROTEIN"/>
    <property type="match status" value="1"/>
</dbReference>
<comment type="subcellular location">
    <subcellularLocation>
        <location evidence="5">Periplasm</location>
    </subcellularLocation>
</comment>
<keyword evidence="2 5" id="KW-0813">Transport</keyword>
<gene>
    <name evidence="7" type="ORF">Pcaca03_25150</name>
    <name evidence="6" type="ORF">SOASR016_23790</name>
</gene>
<dbReference type="Proteomes" id="UP001058167">
    <property type="component" value="Unassembled WGS sequence"/>
</dbReference>
<evidence type="ECO:0000256" key="5">
    <source>
        <dbReference type="RuleBase" id="RU365005"/>
    </source>
</evidence>
<dbReference type="GO" id="GO:0042597">
    <property type="term" value="C:periplasmic space"/>
    <property type="evidence" value="ECO:0007669"/>
    <property type="project" value="UniProtKB-SubCell"/>
</dbReference>
<evidence type="ECO:0000256" key="4">
    <source>
        <dbReference type="ARBA" id="ARBA00022729"/>
    </source>
</evidence>
<organism evidence="7 9">
    <name type="scientific">Pectobacterium carotovorum subsp. carotovorum</name>
    <name type="common">Erwinia carotovora subsp. carotovora</name>
    <dbReference type="NCBI Taxonomy" id="555"/>
    <lineage>
        <taxon>Bacteria</taxon>
        <taxon>Pseudomonadati</taxon>
        <taxon>Pseudomonadota</taxon>
        <taxon>Gammaproteobacteria</taxon>
        <taxon>Enterobacterales</taxon>
        <taxon>Pectobacteriaceae</taxon>
        <taxon>Pectobacterium</taxon>
    </lineage>
</organism>
<dbReference type="GO" id="GO:0015768">
    <property type="term" value="P:maltose transport"/>
    <property type="evidence" value="ECO:0007669"/>
    <property type="project" value="TreeGrafter"/>
</dbReference>
<evidence type="ECO:0000313" key="9">
    <source>
        <dbReference type="Proteomes" id="UP001165145"/>
    </source>
</evidence>
<proteinExistence type="inferred from homology"/>
<dbReference type="SUPFAM" id="SSF53850">
    <property type="entry name" value="Periplasmic binding protein-like II"/>
    <property type="match status" value="1"/>
</dbReference>
<feature type="chain" id="PRO_5042317075" description="Maltodextrin-binding protein" evidence="5">
    <location>
        <begin position="28"/>
        <end position="411"/>
    </location>
</feature>
<comment type="similarity">
    <text evidence="1 5">Belongs to the bacterial solute-binding protein 1 family.</text>
</comment>
<feature type="signal peptide" evidence="5">
    <location>
        <begin position="1"/>
        <end position="27"/>
    </location>
</feature>
<reference evidence="6" key="1">
    <citation type="submission" date="2022-06" db="EMBL/GenBank/DDBJ databases">
        <title>Draft genome sequences of Pectobacterium carotovorum subsp. carotovorum str. NBRC12380.</title>
        <authorList>
            <person name="Wakabayashi Y."/>
            <person name="Kojima K."/>
        </authorList>
    </citation>
    <scope>NUCLEOTIDE SEQUENCE</scope>
    <source>
        <strain evidence="6">NBRC 12380</strain>
    </source>
</reference>
<dbReference type="GO" id="GO:1901982">
    <property type="term" value="F:maltose binding"/>
    <property type="evidence" value="ECO:0007669"/>
    <property type="project" value="TreeGrafter"/>
</dbReference>
<dbReference type="GO" id="GO:0015144">
    <property type="term" value="F:carbohydrate transmembrane transporter activity"/>
    <property type="evidence" value="ECO:0007669"/>
    <property type="project" value="InterPro"/>
</dbReference>
<reference evidence="7" key="2">
    <citation type="submission" date="2023-02" db="EMBL/GenBank/DDBJ databases">
        <title>Pectobacterium carotovorum subsp. carotovorum NBRC 12380.</title>
        <authorList>
            <person name="Ichikawa N."/>
            <person name="Sato H."/>
            <person name="Tonouchi N."/>
        </authorList>
    </citation>
    <scope>NUCLEOTIDE SEQUENCE</scope>
    <source>
        <strain evidence="7">NBRC 12380</strain>
    </source>
</reference>
<dbReference type="InterPro" id="IPR006059">
    <property type="entry name" value="SBP"/>
</dbReference>
<evidence type="ECO:0000313" key="6">
    <source>
        <dbReference type="EMBL" id="GKX47627.1"/>
    </source>
</evidence>
<evidence type="ECO:0000313" key="7">
    <source>
        <dbReference type="EMBL" id="GLV70071.1"/>
    </source>
</evidence>
<comment type="function">
    <text evidence="5">Part of the ABC transporter complex MalEFGK involved in maltose/maltodextrin import. Binds maltose and higher maltodextrins.</text>
</comment>
<dbReference type="AlphaFoldDB" id="A0AAI9PEN0"/>
<name>A0AAI9PEN0_PECCC</name>
<dbReference type="PRINTS" id="PR00181">
    <property type="entry name" value="MALTOSEBP"/>
</dbReference>
<accession>A0AAI9PEN0</accession>
<dbReference type="PANTHER" id="PTHR30061">
    <property type="entry name" value="MALTOSE-BINDING PERIPLASMIC PROTEIN"/>
    <property type="match status" value="1"/>
</dbReference>
<dbReference type="EMBL" id="BSRL01000005">
    <property type="protein sequence ID" value="GLV70071.1"/>
    <property type="molecule type" value="Genomic_DNA"/>
</dbReference>
<keyword evidence="3 5" id="KW-0762">Sugar transport</keyword>
<dbReference type="Gene3D" id="3.40.190.10">
    <property type="entry name" value="Periplasmic binding protein-like II"/>
    <property type="match status" value="2"/>
</dbReference>
<evidence type="ECO:0000256" key="2">
    <source>
        <dbReference type="ARBA" id="ARBA00022448"/>
    </source>
</evidence>
<dbReference type="GO" id="GO:0030313">
    <property type="term" value="C:cell envelope"/>
    <property type="evidence" value="ECO:0007669"/>
    <property type="project" value="UniProtKB-ARBA"/>
</dbReference>
<dbReference type="InterPro" id="IPR006060">
    <property type="entry name" value="Maltose/Cyclodextrin-bd"/>
</dbReference>
<dbReference type="Pfam" id="PF13416">
    <property type="entry name" value="SBP_bac_8"/>
    <property type="match status" value="1"/>
</dbReference>
<protein>
    <recommendedName>
        <fullName evidence="5">Maltodextrin-binding protein</fullName>
    </recommendedName>
</protein>
<keyword evidence="8" id="KW-1185">Reference proteome</keyword>